<evidence type="ECO:0000256" key="1">
    <source>
        <dbReference type="ARBA" id="ARBA00022448"/>
    </source>
</evidence>
<evidence type="ECO:0000313" key="3">
    <source>
        <dbReference type="EMBL" id="RKP15173.1"/>
    </source>
</evidence>
<dbReference type="InterPro" id="IPR038497">
    <property type="entry name" value="ATPase_V1-cplx_hsu_C_sf"/>
</dbReference>
<feature type="domain" description="ATPase V1 complex subunit H C-terminal" evidence="2">
    <location>
        <begin position="1"/>
        <end position="115"/>
    </location>
</feature>
<dbReference type="InterPro" id="IPR004908">
    <property type="entry name" value="ATPase_V1-cplx_hsu"/>
</dbReference>
<dbReference type="PANTHER" id="PTHR10698:SF0">
    <property type="entry name" value="V-TYPE PROTON ATPASE SUBUNIT H"/>
    <property type="match status" value="1"/>
</dbReference>
<gene>
    <name evidence="3" type="ORF">BJ684DRAFT_7444</name>
</gene>
<keyword evidence="4" id="KW-1185">Reference proteome</keyword>
<evidence type="ECO:0000259" key="2">
    <source>
        <dbReference type="Pfam" id="PF11698"/>
    </source>
</evidence>
<accession>A0A4P9Y7Y4</accession>
<dbReference type="Gene3D" id="1.25.40.150">
    <property type="entry name" value="V-type ATPase, subunit H, C-terminal domain"/>
    <property type="match status" value="1"/>
</dbReference>
<dbReference type="SUPFAM" id="SSF48371">
    <property type="entry name" value="ARM repeat"/>
    <property type="match status" value="1"/>
</dbReference>
<evidence type="ECO:0000313" key="4">
    <source>
        <dbReference type="Proteomes" id="UP000267251"/>
    </source>
</evidence>
<feature type="non-terminal residue" evidence="3">
    <location>
        <position position="1"/>
    </location>
</feature>
<keyword evidence="1" id="KW-0813">Transport</keyword>
<sequence>SSLEEYVEEVKSGKLDWTPVHRSDAFWKNDSARFNDNAHELLKALCGILQTSTQATVLAVAAHDVGEYVKWNPLGKKYVEQFGAKQRIMELMGHEEPEVRYEALIAVQKYMVNAWD</sequence>
<dbReference type="PANTHER" id="PTHR10698">
    <property type="entry name" value="V-TYPE PROTON ATPASE SUBUNIT H"/>
    <property type="match status" value="1"/>
</dbReference>
<dbReference type="InterPro" id="IPR016024">
    <property type="entry name" value="ARM-type_fold"/>
</dbReference>
<protein>
    <submittedName>
        <fullName evidence="3">Armadillo-type protein</fullName>
    </submittedName>
</protein>
<reference evidence="4" key="1">
    <citation type="journal article" date="2018" name="Nat. Microbiol.">
        <title>Leveraging single-cell genomics to expand the fungal tree of life.</title>
        <authorList>
            <person name="Ahrendt S.R."/>
            <person name="Quandt C.A."/>
            <person name="Ciobanu D."/>
            <person name="Clum A."/>
            <person name="Salamov A."/>
            <person name="Andreopoulos B."/>
            <person name="Cheng J.F."/>
            <person name="Woyke T."/>
            <person name="Pelin A."/>
            <person name="Henrissat B."/>
            <person name="Reynolds N.K."/>
            <person name="Benny G.L."/>
            <person name="Smith M.E."/>
            <person name="James T.Y."/>
            <person name="Grigoriev I.V."/>
        </authorList>
    </citation>
    <scope>NUCLEOTIDE SEQUENCE [LARGE SCALE GENOMIC DNA]</scope>
</reference>
<dbReference type="GO" id="GO:0046961">
    <property type="term" value="F:proton-transporting ATPase activity, rotational mechanism"/>
    <property type="evidence" value="ECO:0007669"/>
    <property type="project" value="InterPro"/>
</dbReference>
<proteinExistence type="predicted"/>
<organism evidence="3 4">
    <name type="scientific">Piptocephalis cylindrospora</name>
    <dbReference type="NCBI Taxonomy" id="1907219"/>
    <lineage>
        <taxon>Eukaryota</taxon>
        <taxon>Fungi</taxon>
        <taxon>Fungi incertae sedis</taxon>
        <taxon>Zoopagomycota</taxon>
        <taxon>Zoopagomycotina</taxon>
        <taxon>Zoopagomycetes</taxon>
        <taxon>Zoopagales</taxon>
        <taxon>Piptocephalidaceae</taxon>
        <taxon>Piptocephalis</taxon>
    </lineage>
</organism>
<dbReference type="GO" id="GO:0000221">
    <property type="term" value="C:vacuolar proton-transporting V-type ATPase, V1 domain"/>
    <property type="evidence" value="ECO:0007669"/>
    <property type="project" value="InterPro"/>
</dbReference>
<dbReference type="AlphaFoldDB" id="A0A4P9Y7Y4"/>
<name>A0A4P9Y7Y4_9FUNG</name>
<dbReference type="OrthoDB" id="10263554at2759"/>
<dbReference type="InterPro" id="IPR011987">
    <property type="entry name" value="ATPase_V1-cplx_hsu_C"/>
</dbReference>
<dbReference type="EMBL" id="KZ987752">
    <property type="protein sequence ID" value="RKP15173.1"/>
    <property type="molecule type" value="Genomic_DNA"/>
</dbReference>
<dbReference type="Pfam" id="PF11698">
    <property type="entry name" value="V-ATPase_H_C"/>
    <property type="match status" value="1"/>
</dbReference>
<dbReference type="Proteomes" id="UP000267251">
    <property type="component" value="Unassembled WGS sequence"/>
</dbReference>